<evidence type="ECO:0000256" key="6">
    <source>
        <dbReference type="ARBA" id="ARBA00023163"/>
    </source>
</evidence>
<feature type="domain" description="C2H2-type" evidence="10">
    <location>
        <begin position="561"/>
        <end position="591"/>
    </location>
</feature>
<keyword evidence="2" id="KW-0479">Metal-binding</keyword>
<evidence type="ECO:0000256" key="2">
    <source>
        <dbReference type="ARBA" id="ARBA00022723"/>
    </source>
</evidence>
<feature type="compositionally biased region" description="Basic and acidic residues" evidence="9">
    <location>
        <begin position="698"/>
        <end position="709"/>
    </location>
</feature>
<keyword evidence="5" id="KW-0805">Transcription regulation</keyword>
<feature type="region of interest" description="Disordered" evidence="9">
    <location>
        <begin position="698"/>
        <end position="747"/>
    </location>
</feature>
<feature type="region of interest" description="Disordered" evidence="9">
    <location>
        <begin position="1"/>
        <end position="36"/>
    </location>
</feature>
<dbReference type="EMBL" id="JBFXLS010000043">
    <property type="protein sequence ID" value="KAL2824518.1"/>
    <property type="molecule type" value="Genomic_DNA"/>
</dbReference>
<keyword evidence="4" id="KW-0862">Zinc</keyword>
<comment type="caution">
    <text evidence="11">The sequence shown here is derived from an EMBL/GenBank/DDBJ whole genome shotgun (WGS) entry which is preliminary data.</text>
</comment>
<reference evidence="11 12" key="1">
    <citation type="submission" date="2024-07" db="EMBL/GenBank/DDBJ databases">
        <title>Section-level genome sequencing and comparative genomics of Aspergillus sections Usti and Cavernicolus.</title>
        <authorList>
            <consortium name="Lawrence Berkeley National Laboratory"/>
            <person name="Nybo J.L."/>
            <person name="Vesth T.C."/>
            <person name="Theobald S."/>
            <person name="Frisvad J.C."/>
            <person name="Larsen T.O."/>
            <person name="Kjaerboelling I."/>
            <person name="Rothschild-Mancinelli K."/>
            <person name="Lyhne E.K."/>
            <person name="Kogle M.E."/>
            <person name="Barry K."/>
            <person name="Clum A."/>
            <person name="Na H."/>
            <person name="Ledsgaard L."/>
            <person name="Lin J."/>
            <person name="Lipzen A."/>
            <person name="Kuo A."/>
            <person name="Riley R."/>
            <person name="Mondo S."/>
            <person name="LaButti K."/>
            <person name="Haridas S."/>
            <person name="Pangalinan J."/>
            <person name="Salamov A.A."/>
            <person name="Simmons B.A."/>
            <person name="Magnuson J.K."/>
            <person name="Chen J."/>
            <person name="Drula E."/>
            <person name="Henrissat B."/>
            <person name="Wiebenga A."/>
            <person name="Lubbers R.J."/>
            <person name="Gomes A.C."/>
            <person name="Makela M.R."/>
            <person name="Stajich J."/>
            <person name="Grigoriev I.V."/>
            <person name="Mortensen U.H."/>
            <person name="De vries R.P."/>
            <person name="Baker S.E."/>
            <person name="Andersen M.R."/>
        </authorList>
    </citation>
    <scope>NUCLEOTIDE SEQUENCE [LARGE SCALE GENOMIC DNA]</scope>
    <source>
        <strain evidence="11 12">CBS 600.67</strain>
    </source>
</reference>
<name>A0ABR4ICB6_9EURO</name>
<keyword evidence="6" id="KW-0804">Transcription</keyword>
<evidence type="ECO:0000256" key="1">
    <source>
        <dbReference type="ARBA" id="ARBA00004123"/>
    </source>
</evidence>
<evidence type="ECO:0000256" key="8">
    <source>
        <dbReference type="PROSITE-ProRule" id="PRU00042"/>
    </source>
</evidence>
<feature type="compositionally biased region" description="Acidic residues" evidence="9">
    <location>
        <begin position="710"/>
        <end position="727"/>
    </location>
</feature>
<accession>A0ABR4ICB6</accession>
<evidence type="ECO:0000256" key="3">
    <source>
        <dbReference type="ARBA" id="ARBA00022771"/>
    </source>
</evidence>
<dbReference type="PANTHER" id="PTHR46179">
    <property type="entry name" value="ZINC FINGER PROTEIN"/>
    <property type="match status" value="1"/>
</dbReference>
<dbReference type="SMART" id="SM00355">
    <property type="entry name" value="ZnF_C2H2"/>
    <property type="match status" value="6"/>
</dbReference>
<organism evidence="11 12">
    <name type="scientific">Aspergillus cavernicola</name>
    <dbReference type="NCBI Taxonomy" id="176166"/>
    <lineage>
        <taxon>Eukaryota</taxon>
        <taxon>Fungi</taxon>
        <taxon>Dikarya</taxon>
        <taxon>Ascomycota</taxon>
        <taxon>Pezizomycotina</taxon>
        <taxon>Eurotiomycetes</taxon>
        <taxon>Eurotiomycetidae</taxon>
        <taxon>Eurotiales</taxon>
        <taxon>Aspergillaceae</taxon>
        <taxon>Aspergillus</taxon>
        <taxon>Aspergillus subgen. Nidulantes</taxon>
    </lineage>
</organism>
<gene>
    <name evidence="11" type="ORF">BDW59DRAFT_162405</name>
</gene>
<keyword evidence="12" id="KW-1185">Reference proteome</keyword>
<dbReference type="Gene3D" id="3.30.160.60">
    <property type="entry name" value="Classic Zinc Finger"/>
    <property type="match status" value="1"/>
</dbReference>
<protein>
    <recommendedName>
        <fullName evidence="10">C2H2-type domain-containing protein</fullName>
    </recommendedName>
</protein>
<dbReference type="PROSITE" id="PS00028">
    <property type="entry name" value="ZINC_FINGER_C2H2_1"/>
    <property type="match status" value="1"/>
</dbReference>
<evidence type="ECO:0000256" key="5">
    <source>
        <dbReference type="ARBA" id="ARBA00023015"/>
    </source>
</evidence>
<evidence type="ECO:0000256" key="4">
    <source>
        <dbReference type="ARBA" id="ARBA00022833"/>
    </source>
</evidence>
<comment type="subcellular location">
    <subcellularLocation>
        <location evidence="1">Nucleus</location>
    </subcellularLocation>
</comment>
<dbReference type="InterPro" id="IPR013087">
    <property type="entry name" value="Znf_C2H2_type"/>
</dbReference>
<evidence type="ECO:0000259" key="10">
    <source>
        <dbReference type="PROSITE" id="PS50157"/>
    </source>
</evidence>
<keyword evidence="7" id="KW-0539">Nucleus</keyword>
<dbReference type="Proteomes" id="UP001610335">
    <property type="component" value="Unassembled WGS sequence"/>
</dbReference>
<dbReference type="PANTHER" id="PTHR46179:SF13">
    <property type="entry name" value="C2H2-TYPE DOMAIN-CONTAINING PROTEIN"/>
    <property type="match status" value="1"/>
</dbReference>
<sequence length="835" mass="94598">MSGPNFTWDNTNDVLQGISSTPSQAELSPNGLPSSDLTLGDPASFLGHQFGTDSGVLPHNNASFLNQWSPHKQSTSPTPQQMDYFHYPSARFMSNQDSWSPLQVTGIPTNVAFASRPMGKAHLISGFDRRCSTGQYSTPSENGSQYNGLHSEDSGYSTRSWTTRSIAASYAVDSACSPYLGPHEYERDEKVPPLDISSTHHSEAMDIAEEPESPSLLCHDTIKCEYPKCPWTGKCPSDKRKHEARHKKLFKCDEPNCTRKEGFGTINDLARHKKCVHKKEPERGPKVLYMCFGHNCPRSNKKWPRLDNFRQHLARMHNNEDLDELLRRSHEWYETCVKPHDIASAFGDNISEAATPCQSQHFPEPEILTHDPDQELRDSIAPIHTAFQSSNMLTLDSIKRLDEEHEMHEVDHIPTQTVELSALKVLDLEPALEQKVCNPSQLINNKNDKMDDMVGEAAVSVINAMTKMINNHQRRRSHLGEDDIAEPEGELSDRNREILQKILITASGLLSGNSGPINSISQESAVAGSDKTGWIQCEFCPKRTRLRCEMKKHKKRHERPYGCTFYKCDKTFGSKADWKRHEQSQHFGIQSWQCTVPETTQEGTLCARMFNSQESYTQHLKKHHQVTNDEIETSICKNRLGWNGEPQFWCGFCRDIIHLRGDGHAAWNQRFNHIDIEHFKKGERIDDWLLPSGHVTKGRERKDAQAMELEHDDDDDDDDDDDGESEPIIDNSDAESACSSHSEHELTHEDVMAVEQDLPDELFTQSTSQSEQTNHRKRKLRTVYSMLSLSQGIEPGSATVEKKSRIQTPASGQNHPPQNRWKVYLADGNSETAQL</sequence>
<dbReference type="PROSITE" id="PS50157">
    <property type="entry name" value="ZINC_FINGER_C2H2_2"/>
    <property type="match status" value="1"/>
</dbReference>
<proteinExistence type="predicted"/>
<evidence type="ECO:0000256" key="7">
    <source>
        <dbReference type="ARBA" id="ARBA00023242"/>
    </source>
</evidence>
<feature type="region of interest" description="Disordered" evidence="9">
    <location>
        <begin position="793"/>
        <end position="820"/>
    </location>
</feature>
<dbReference type="InterPro" id="IPR051061">
    <property type="entry name" value="Zinc_finger_trans_reg"/>
</dbReference>
<evidence type="ECO:0000256" key="9">
    <source>
        <dbReference type="SAM" id="MobiDB-lite"/>
    </source>
</evidence>
<evidence type="ECO:0000313" key="12">
    <source>
        <dbReference type="Proteomes" id="UP001610335"/>
    </source>
</evidence>
<evidence type="ECO:0000313" key="11">
    <source>
        <dbReference type="EMBL" id="KAL2824518.1"/>
    </source>
</evidence>
<keyword evidence="3 8" id="KW-0863">Zinc-finger</keyword>
<feature type="compositionally biased region" description="Polar residues" evidence="9">
    <location>
        <begin position="806"/>
        <end position="817"/>
    </location>
</feature>